<evidence type="ECO:0000256" key="1">
    <source>
        <dbReference type="ARBA" id="ARBA00022729"/>
    </source>
</evidence>
<dbReference type="InterPro" id="IPR015943">
    <property type="entry name" value="WD40/YVTN_repeat-like_dom_sf"/>
</dbReference>
<reference evidence="3" key="1">
    <citation type="submission" date="2022-06" db="EMBL/GenBank/DDBJ databases">
        <title>New Polynucleobacter species.</title>
        <authorList>
            <person name="Hahn M.W."/>
        </authorList>
    </citation>
    <scope>NUCLEOTIDE SEQUENCE</scope>
    <source>
        <strain evidence="3">UK-FUSCHL-C3</strain>
    </source>
</reference>
<dbReference type="SUPFAM" id="SSF50974">
    <property type="entry name" value="Nitrous oxide reductase, N-terminal domain"/>
    <property type="match status" value="1"/>
</dbReference>
<protein>
    <submittedName>
        <fullName evidence="3">Beta-propeller fold lactonase family protein</fullName>
    </submittedName>
</protein>
<organism evidence="3">
    <name type="scientific">Polynucleobacter sp. UK-FUSCHL-C3</name>
    <dbReference type="NCBI Taxonomy" id="2955208"/>
    <lineage>
        <taxon>Bacteria</taxon>
        <taxon>Pseudomonadati</taxon>
        <taxon>Pseudomonadota</taxon>
        <taxon>Betaproteobacteria</taxon>
        <taxon>Burkholderiales</taxon>
        <taxon>Burkholderiaceae</taxon>
        <taxon>Polynucleobacter</taxon>
    </lineage>
</organism>
<dbReference type="Pfam" id="PF21783">
    <property type="entry name" value="YNCE"/>
    <property type="match status" value="1"/>
</dbReference>
<dbReference type="EMBL" id="CP099959">
    <property type="protein sequence ID" value="XCC58438.1"/>
    <property type="molecule type" value="Genomic_DNA"/>
</dbReference>
<gene>
    <name evidence="3" type="ORF">NKE59_03895</name>
</gene>
<dbReference type="InterPro" id="IPR011045">
    <property type="entry name" value="N2O_reductase_N"/>
</dbReference>
<evidence type="ECO:0000259" key="2">
    <source>
        <dbReference type="Pfam" id="PF21783"/>
    </source>
</evidence>
<dbReference type="PANTHER" id="PTHR47197">
    <property type="entry name" value="PROTEIN NIRF"/>
    <property type="match status" value="1"/>
</dbReference>
<keyword evidence="1" id="KW-0732">Signal</keyword>
<dbReference type="NCBIfam" id="TIGR02276">
    <property type="entry name" value="beta_rpt_yvtn"/>
    <property type="match status" value="1"/>
</dbReference>
<dbReference type="Gene3D" id="2.130.10.10">
    <property type="entry name" value="YVTN repeat-like/Quinoprotein amine dehydrogenase"/>
    <property type="match status" value="2"/>
</dbReference>
<dbReference type="AlphaFoldDB" id="A0AAU8A4U0"/>
<feature type="domain" description="YNCE-like beta-propeller" evidence="2">
    <location>
        <begin position="14"/>
        <end position="322"/>
    </location>
</feature>
<dbReference type="InterPro" id="IPR048433">
    <property type="entry name" value="YNCE-like_beta-prop"/>
</dbReference>
<accession>A0AAU8A4U0</accession>
<evidence type="ECO:0000313" key="3">
    <source>
        <dbReference type="EMBL" id="XCC58438.1"/>
    </source>
</evidence>
<dbReference type="PANTHER" id="PTHR47197:SF3">
    <property type="entry name" value="DIHYDRO-HEME D1 DEHYDROGENASE"/>
    <property type="match status" value="1"/>
</dbReference>
<dbReference type="InterPro" id="IPR051200">
    <property type="entry name" value="Host-pathogen_enzymatic-act"/>
</dbReference>
<dbReference type="InterPro" id="IPR011964">
    <property type="entry name" value="YVTN_b-propeller_repeat"/>
</dbReference>
<name>A0AAU8A4U0_9BURK</name>
<proteinExistence type="predicted"/>
<sequence>MSYLLKSRLISLISALLLLQPVLVFAAEPKLAIILNSGEATVSLIDMASRKVTKTFHVGKEPHHLMMTPDEKTLLVANAAGDDIVLLNPITGDMTGRIPKIIDPYQIGYSPNNKWFVTAANRLDRVDVYAANGAEFKLAKSIPAAKTPSHIAFTSDSKLAFVTLQDSAEVVAIDLEKQVIIWRMPTGPVPAGLWMTPKDQYLLVGITGADYVQVIDWRNRKEIKRIKTANGAHNFRPLGDKKHVFVTNRVASTISLLNMQTLEKVGDITGLPAGPDDMELTPDGKTLWVTLRFSKKVGVIDVPSMKLIDVIPVGRSPHGVFFYPRASWE</sequence>
<dbReference type="RefSeq" id="WP_353439673.1">
    <property type="nucleotide sequence ID" value="NZ_CP099959.1"/>
</dbReference>